<dbReference type="AlphaFoldDB" id="A0A1Q2L4H1"/>
<organism evidence="2 3">
    <name type="scientific">Planococcus lenghuensis</name>
    <dbReference type="NCBI Taxonomy" id="2213202"/>
    <lineage>
        <taxon>Bacteria</taxon>
        <taxon>Bacillati</taxon>
        <taxon>Bacillota</taxon>
        <taxon>Bacilli</taxon>
        <taxon>Bacillales</taxon>
        <taxon>Caryophanaceae</taxon>
        <taxon>Planococcus</taxon>
    </lineage>
</organism>
<dbReference type="RefSeq" id="WP_077591134.1">
    <property type="nucleotide sequence ID" value="NZ_CP019641.1"/>
</dbReference>
<feature type="transmembrane region" description="Helical" evidence="1">
    <location>
        <begin position="12"/>
        <end position="34"/>
    </location>
</feature>
<protein>
    <submittedName>
        <fullName evidence="2">Uncharacterized protein</fullName>
    </submittedName>
</protein>
<reference evidence="2 3" key="1">
    <citation type="submission" date="2017-02" db="EMBL/GenBank/DDBJ databases">
        <title>The complete genomic sequence of a novel cold adapted crude oil-degrading bacterium Planococcus qaidamina Y42.</title>
        <authorList>
            <person name="Yang R."/>
        </authorList>
    </citation>
    <scope>NUCLEOTIDE SEQUENCE [LARGE SCALE GENOMIC DNA]</scope>
    <source>
        <strain evidence="2 3">Y42</strain>
        <plasmid evidence="2 3">unnamed1</plasmid>
    </source>
</reference>
<geneLocation type="plasmid" evidence="2 3">
    <name>unnamed1</name>
</geneLocation>
<keyword evidence="1" id="KW-1133">Transmembrane helix</keyword>
<name>A0A1Q2L4H1_9BACL</name>
<keyword evidence="3" id="KW-1185">Reference proteome</keyword>
<keyword evidence="2" id="KW-0614">Plasmid</keyword>
<keyword evidence="1" id="KW-0472">Membrane</keyword>
<accession>A0A1Q2L4H1</accession>
<dbReference type="Proteomes" id="UP000188184">
    <property type="component" value="Plasmid unnamed1"/>
</dbReference>
<evidence type="ECO:0000313" key="3">
    <source>
        <dbReference type="Proteomes" id="UP000188184"/>
    </source>
</evidence>
<dbReference type="OrthoDB" id="2455417at2"/>
<evidence type="ECO:0000256" key="1">
    <source>
        <dbReference type="SAM" id="Phobius"/>
    </source>
</evidence>
<evidence type="ECO:0000313" key="2">
    <source>
        <dbReference type="EMBL" id="AQQ55274.1"/>
    </source>
</evidence>
<dbReference type="EMBL" id="CP019641">
    <property type="protein sequence ID" value="AQQ55274.1"/>
    <property type="molecule type" value="Genomic_DNA"/>
</dbReference>
<keyword evidence="1" id="KW-0812">Transmembrane</keyword>
<gene>
    <name evidence="2" type="ORF">B0X71_19020</name>
</gene>
<dbReference type="KEGG" id="pmar:B0X71_19020"/>
<sequence length="68" mass="7622">MALDLSKVDTSVIDSMAVTLAIFMFGTVIILTVLAGIMSRLRFPRIIMQPVITFAALGCLYYWAKYFL</sequence>
<feature type="transmembrane region" description="Helical" evidence="1">
    <location>
        <begin position="46"/>
        <end position="64"/>
    </location>
</feature>
<proteinExistence type="predicted"/>